<dbReference type="PANTHER" id="PTHR46797:SF1">
    <property type="entry name" value="METHYLPHOSPHONATE SYNTHASE"/>
    <property type="match status" value="1"/>
</dbReference>
<evidence type="ECO:0000313" key="3">
    <source>
        <dbReference type="EMBL" id="QEK12623.1"/>
    </source>
</evidence>
<feature type="domain" description="HTH cro/C1-type" evidence="2">
    <location>
        <begin position="8"/>
        <end position="62"/>
    </location>
</feature>
<evidence type="ECO:0000313" key="4">
    <source>
        <dbReference type="Proteomes" id="UP000324646"/>
    </source>
</evidence>
<accession>A0A5C0SDK4</accession>
<dbReference type="Proteomes" id="UP000324646">
    <property type="component" value="Chromosome"/>
</dbReference>
<dbReference type="SUPFAM" id="SSF47413">
    <property type="entry name" value="lambda repressor-like DNA-binding domains"/>
    <property type="match status" value="1"/>
</dbReference>
<dbReference type="InterPro" id="IPR001387">
    <property type="entry name" value="Cro/C1-type_HTH"/>
</dbReference>
<name>A0A5C0SDK4_CRATE</name>
<dbReference type="KEGG" id="crs:FQB35_09950"/>
<dbReference type="CDD" id="cd00093">
    <property type="entry name" value="HTH_XRE"/>
    <property type="match status" value="1"/>
</dbReference>
<dbReference type="OrthoDB" id="1954354at2"/>
<protein>
    <submittedName>
        <fullName evidence="3">Helix-turn-helix transcriptional regulator</fullName>
    </submittedName>
</protein>
<dbReference type="InterPro" id="IPR010982">
    <property type="entry name" value="Lambda_DNA-bd_dom_sf"/>
</dbReference>
<dbReference type="GO" id="GO:0003700">
    <property type="term" value="F:DNA-binding transcription factor activity"/>
    <property type="evidence" value="ECO:0007669"/>
    <property type="project" value="TreeGrafter"/>
</dbReference>
<dbReference type="AlphaFoldDB" id="A0A5C0SDK4"/>
<dbReference type="PROSITE" id="PS50943">
    <property type="entry name" value="HTH_CROC1"/>
    <property type="match status" value="1"/>
</dbReference>
<dbReference type="Gene3D" id="1.10.260.40">
    <property type="entry name" value="lambda repressor-like DNA-binding domains"/>
    <property type="match status" value="1"/>
</dbReference>
<gene>
    <name evidence="3" type="ORF">FQB35_09950</name>
</gene>
<reference evidence="3 4" key="1">
    <citation type="submission" date="2019-07" db="EMBL/GenBank/DDBJ databases">
        <title>Complete genome of Crassaminicella thermophila SY095.</title>
        <authorList>
            <person name="Li X."/>
        </authorList>
    </citation>
    <scope>NUCLEOTIDE SEQUENCE [LARGE SCALE GENOMIC DNA]</scope>
    <source>
        <strain evidence="3 4">SY095</strain>
    </source>
</reference>
<dbReference type="GO" id="GO:0005829">
    <property type="term" value="C:cytosol"/>
    <property type="evidence" value="ECO:0007669"/>
    <property type="project" value="TreeGrafter"/>
</dbReference>
<sequence>MLNIGLKIRELRKSLGMTSSQLASKIGVAQSFISGIENGSKKCSLENLYKICSVLNISLSEFFSDSSDALSDDLRELLDSAKGLSPEQIKAFTEVFKTIQKG</sequence>
<evidence type="ECO:0000256" key="1">
    <source>
        <dbReference type="ARBA" id="ARBA00023125"/>
    </source>
</evidence>
<dbReference type="PANTHER" id="PTHR46797">
    <property type="entry name" value="HTH-TYPE TRANSCRIPTIONAL REGULATOR"/>
    <property type="match status" value="1"/>
</dbReference>
<organism evidence="3 4">
    <name type="scientific">Crassaminicella thermophila</name>
    <dbReference type="NCBI Taxonomy" id="2599308"/>
    <lineage>
        <taxon>Bacteria</taxon>
        <taxon>Bacillati</taxon>
        <taxon>Bacillota</taxon>
        <taxon>Clostridia</taxon>
        <taxon>Eubacteriales</taxon>
        <taxon>Clostridiaceae</taxon>
        <taxon>Crassaminicella</taxon>
    </lineage>
</organism>
<proteinExistence type="predicted"/>
<keyword evidence="4" id="KW-1185">Reference proteome</keyword>
<dbReference type="InterPro" id="IPR050807">
    <property type="entry name" value="TransReg_Diox_bact_type"/>
</dbReference>
<evidence type="ECO:0000259" key="2">
    <source>
        <dbReference type="PROSITE" id="PS50943"/>
    </source>
</evidence>
<keyword evidence="1" id="KW-0238">DNA-binding</keyword>
<dbReference type="Pfam" id="PF01381">
    <property type="entry name" value="HTH_3"/>
    <property type="match status" value="1"/>
</dbReference>
<dbReference type="EMBL" id="CP042243">
    <property type="protein sequence ID" value="QEK12623.1"/>
    <property type="molecule type" value="Genomic_DNA"/>
</dbReference>
<dbReference type="RefSeq" id="WP_148809774.1">
    <property type="nucleotide sequence ID" value="NZ_CP042243.1"/>
</dbReference>
<dbReference type="SMART" id="SM00530">
    <property type="entry name" value="HTH_XRE"/>
    <property type="match status" value="1"/>
</dbReference>
<dbReference type="GO" id="GO:0003677">
    <property type="term" value="F:DNA binding"/>
    <property type="evidence" value="ECO:0007669"/>
    <property type="project" value="UniProtKB-KW"/>
</dbReference>